<evidence type="ECO:0000313" key="4">
    <source>
        <dbReference type="Proteomes" id="UP000239068"/>
    </source>
</evidence>
<keyword evidence="1" id="KW-1133">Transmembrane helix</keyword>
<evidence type="ECO:0000256" key="1">
    <source>
        <dbReference type="SAM" id="Phobius"/>
    </source>
</evidence>
<reference evidence="3 4" key="1">
    <citation type="submission" date="2016-12" db="EMBL/GenBank/DDBJ databases">
        <title>Trade-off between light-utilization and light-protection in marine flavobacteria.</title>
        <authorList>
            <person name="Kumagai Y."/>
            <person name="Yoshizawa S."/>
            <person name="Kogure K."/>
            <person name="Iwasaki W."/>
        </authorList>
    </citation>
    <scope>NUCLEOTIDE SEQUENCE [LARGE SCALE GENOMIC DNA]</scope>
    <source>
        <strain evidence="3 4">ATCC 43844</strain>
    </source>
</reference>
<keyword evidence="1" id="KW-0472">Membrane</keyword>
<dbReference type="CDD" id="cd00757">
    <property type="entry name" value="ThiF_MoeB_HesA_family"/>
    <property type="match status" value="1"/>
</dbReference>
<dbReference type="Pfam" id="PF00899">
    <property type="entry name" value="ThiF"/>
    <property type="match status" value="1"/>
</dbReference>
<dbReference type="PANTHER" id="PTHR10953">
    <property type="entry name" value="UBIQUITIN-ACTIVATING ENZYME E1"/>
    <property type="match status" value="1"/>
</dbReference>
<dbReference type="InterPro" id="IPR001763">
    <property type="entry name" value="Rhodanese-like_dom"/>
</dbReference>
<dbReference type="GO" id="GO:0008146">
    <property type="term" value="F:sulfotransferase activity"/>
    <property type="evidence" value="ECO:0007669"/>
    <property type="project" value="TreeGrafter"/>
</dbReference>
<sequence>MKPTKNQLFKRQITLSEIGEVGQQKLQNASVLVVGCGGLGGLIAVYLAASGIGKIHLIDFDTIDVTNLHRQVFYSLEDVGKSKAEVLSQFIVKRAPFTDINFTNKPITKATVFELISDVDIVVDGTDSLPTKYLLNDACVIKNKSLVYGSLYKFDGYVATFNVLQKDGTYSANLRDAFPDFSTSLERQDIPNCEEAGTLNSIVGMIATQQVNEVLKLITGIGTPLTNELLIYNSLQNTQLKMKLKPTVLKDKIAKIFKIQTYVDLACAGQNPDWQIAAKELKEQLLHQTEFRNLEIIAVLNGLKLPFEVQQTIHINQFDANKITIDKSKTYVMVCQRGFNSYKAVEKMKKKYPDLKVLSLTGGISNYN</sequence>
<dbReference type="AlphaFoldDB" id="A0A2S7WI86"/>
<dbReference type="InterPro" id="IPR000594">
    <property type="entry name" value="ThiF_NAD_FAD-bd"/>
</dbReference>
<evidence type="ECO:0000259" key="2">
    <source>
        <dbReference type="PROSITE" id="PS50206"/>
    </source>
</evidence>
<feature type="transmembrane region" description="Helical" evidence="1">
    <location>
        <begin position="29"/>
        <end position="49"/>
    </location>
</feature>
<dbReference type="RefSeq" id="WP_105022349.1">
    <property type="nucleotide sequence ID" value="NZ_MSCM01000002.1"/>
</dbReference>
<dbReference type="Proteomes" id="UP000239068">
    <property type="component" value="Unassembled WGS sequence"/>
</dbReference>
<dbReference type="OrthoDB" id="9804286at2"/>
<dbReference type="SUPFAM" id="SSF69572">
    <property type="entry name" value="Activating enzymes of the ubiquitin-like proteins"/>
    <property type="match status" value="1"/>
</dbReference>
<dbReference type="InterPro" id="IPR045886">
    <property type="entry name" value="ThiF/MoeB/HesA"/>
</dbReference>
<dbReference type="Gene3D" id="3.40.250.10">
    <property type="entry name" value="Rhodanese-like domain"/>
    <property type="match status" value="1"/>
</dbReference>
<dbReference type="GO" id="GO:0004792">
    <property type="term" value="F:thiosulfate-cyanide sulfurtransferase activity"/>
    <property type="evidence" value="ECO:0007669"/>
    <property type="project" value="TreeGrafter"/>
</dbReference>
<feature type="domain" description="Rhodanese" evidence="2">
    <location>
        <begin position="318"/>
        <end position="368"/>
    </location>
</feature>
<proteinExistence type="predicted"/>
<dbReference type="Gene3D" id="3.40.50.720">
    <property type="entry name" value="NAD(P)-binding Rossmann-like Domain"/>
    <property type="match status" value="1"/>
</dbReference>
<dbReference type="GO" id="GO:0005829">
    <property type="term" value="C:cytosol"/>
    <property type="evidence" value="ECO:0007669"/>
    <property type="project" value="TreeGrafter"/>
</dbReference>
<dbReference type="PROSITE" id="PS50206">
    <property type="entry name" value="RHODANESE_3"/>
    <property type="match status" value="1"/>
</dbReference>
<protein>
    <submittedName>
        <fullName evidence="3">Molybdopterin biosynthesis protein MoeB</fullName>
    </submittedName>
</protein>
<organism evidence="3 4">
    <name type="scientific">Polaribacter glomeratus</name>
    <dbReference type="NCBI Taxonomy" id="102"/>
    <lineage>
        <taxon>Bacteria</taxon>
        <taxon>Pseudomonadati</taxon>
        <taxon>Bacteroidota</taxon>
        <taxon>Flavobacteriia</taxon>
        <taxon>Flavobacteriales</taxon>
        <taxon>Flavobacteriaceae</taxon>
    </lineage>
</organism>
<dbReference type="GO" id="GO:0008641">
    <property type="term" value="F:ubiquitin-like modifier activating enzyme activity"/>
    <property type="evidence" value="ECO:0007669"/>
    <property type="project" value="InterPro"/>
</dbReference>
<keyword evidence="4" id="KW-1185">Reference proteome</keyword>
<accession>A0A2S7WI86</accession>
<keyword evidence="1" id="KW-0812">Transmembrane</keyword>
<dbReference type="GO" id="GO:0016779">
    <property type="term" value="F:nucleotidyltransferase activity"/>
    <property type="evidence" value="ECO:0007669"/>
    <property type="project" value="TreeGrafter"/>
</dbReference>
<dbReference type="InterPro" id="IPR035985">
    <property type="entry name" value="Ubiquitin-activating_enz"/>
</dbReference>
<dbReference type="EMBL" id="MSCM01000002">
    <property type="protein sequence ID" value="PQJ77031.1"/>
    <property type="molecule type" value="Genomic_DNA"/>
</dbReference>
<comment type="caution">
    <text evidence="3">The sequence shown here is derived from an EMBL/GenBank/DDBJ whole genome shotgun (WGS) entry which is preliminary data.</text>
</comment>
<evidence type="ECO:0000313" key="3">
    <source>
        <dbReference type="EMBL" id="PQJ77031.1"/>
    </source>
</evidence>
<dbReference type="PANTHER" id="PTHR10953:SF102">
    <property type="entry name" value="ADENYLYLTRANSFERASE AND SULFURTRANSFERASE MOCS3"/>
    <property type="match status" value="1"/>
</dbReference>
<dbReference type="InterPro" id="IPR036873">
    <property type="entry name" value="Rhodanese-like_dom_sf"/>
</dbReference>
<name>A0A2S7WI86_9FLAO</name>
<gene>
    <name evidence="3" type="ORF">BTO16_14345</name>
</gene>